<keyword evidence="5" id="KW-1185">Reference proteome</keyword>
<evidence type="ECO:0000313" key="5">
    <source>
        <dbReference type="Proteomes" id="UP000002668"/>
    </source>
</evidence>
<dbReference type="HOGENOM" id="CLU_005799_0_0_1"/>
<dbReference type="OMA" id="AGIMVKL"/>
<dbReference type="GeneID" id="13288215"/>
<dbReference type="InterPro" id="IPR019337">
    <property type="entry name" value="Telomere_length_regulation_dom"/>
</dbReference>
<gene>
    <name evidence="4" type="ORF">LEMA_P026200.1</name>
</gene>
<sequence>MADFLTAVSSKRTTTSKSLVQEIETRNTSDEVTIKSVESALEALKSQPSRRTVVNVLRYLNSHGFNLILPDPSSASIAHQLVNDTVPNYWRVLKGAPESKLIAQVLRNPTGLGHVITRLRTLIADSREKKAPGGARNTLEHIEDTLDVIDRILHGQDTSRIVLRDILAYGKNSIQKNLIWKEYLAQTASGRLLSLTAEAEDVLNTGGVSRAPNWVADGKEYAVWLGRNAVELITSEETSDEHVTASVEFCTKLLGLGYTDQIVKSIFSMLIRDSSIERFTGVLSKMKSFEQRKFLNATIAFIVHDHLSKESVSKIDVAVTSSKRISGAAGLIMQLTENNDALKDHLVSTLIRSTIPSLDDSVAARRSVIAVISRNDEKLHTLLENAIKLFGDSIYIKHTPIIQQEALAQTLVVSAGYVHRTQPMFLTMMVKSTYHVNGMSNRIGAASARARFLGMAVGIAISNMVDKPELQLKFELEGAELEESNWYQQLTKINDRVGSIQDLASGSNIVVPNSSTPRTKARPALKASEFATTQGPRVIEILSDDEEEDDDLLAYEKPDSDPEDDTDDPTAVNRNKPTAPVYIRDLIAGLRDQEDYDRHKLALSTAASLIRRKANFGTEVTDHLEELATILTGLQDNSELDEFAQQRQQALIAVLLAKPAEMAQWFARSFFSGDYSLTQRIAMLTTLGLGARELAGIKDSSTDDLIPTQSSFPSKQLPPHLHAIYTSDQPASPLAKLSSTMARQMLSPLASQAADQLTGPNILKVHTFSSRMQVEQKRSKPIPNALAQIVADDFFFPLTGRWWLHSRANTDSIYTSSHLLPPFLHTLSILLHAAGPNTLALPQMSREYWDLLLSLRGRAATDTNVLAALLFGFLMLLETNADHARLATEQGKEVLETQAWVKMLFDGLAAGSGEEERVRGLAAAVLVRCQEVVQKYQRRMVGEALDY</sequence>
<dbReference type="FunFam" id="1.25.40.720:FF:000004">
    <property type="entry name" value="WGS project CABT00000000 data, contig 2.6"/>
    <property type="match status" value="1"/>
</dbReference>
<protein>
    <recommendedName>
        <fullName evidence="3">Telomere length regulation protein conserved domain-containing protein</fullName>
    </recommendedName>
</protein>
<dbReference type="OrthoDB" id="10258062at2759"/>
<reference evidence="5" key="1">
    <citation type="journal article" date="2011" name="Nat. Commun.">
        <title>Effector diversification within compartments of the Leptosphaeria maculans genome affected by Repeat-Induced Point mutations.</title>
        <authorList>
            <person name="Rouxel T."/>
            <person name="Grandaubert J."/>
            <person name="Hane J.K."/>
            <person name="Hoede C."/>
            <person name="van de Wouw A.P."/>
            <person name="Couloux A."/>
            <person name="Dominguez V."/>
            <person name="Anthouard V."/>
            <person name="Bally P."/>
            <person name="Bourras S."/>
            <person name="Cozijnsen A.J."/>
            <person name="Ciuffetti L.M."/>
            <person name="Degrave A."/>
            <person name="Dilmaghani A."/>
            <person name="Duret L."/>
            <person name="Fudal I."/>
            <person name="Goodwin S.B."/>
            <person name="Gout L."/>
            <person name="Glaser N."/>
            <person name="Linglin J."/>
            <person name="Kema G.H.J."/>
            <person name="Lapalu N."/>
            <person name="Lawrence C.B."/>
            <person name="May K."/>
            <person name="Meyer M."/>
            <person name="Ollivier B."/>
            <person name="Poulain J."/>
            <person name="Schoch C.L."/>
            <person name="Simon A."/>
            <person name="Spatafora J.W."/>
            <person name="Stachowiak A."/>
            <person name="Turgeon B.G."/>
            <person name="Tyler B.M."/>
            <person name="Vincent D."/>
            <person name="Weissenbach J."/>
            <person name="Amselem J."/>
            <person name="Quesneville H."/>
            <person name="Oliver R.P."/>
            <person name="Wincker P."/>
            <person name="Balesdent M.-H."/>
            <person name="Howlett B.J."/>
        </authorList>
    </citation>
    <scope>NUCLEOTIDE SEQUENCE [LARGE SCALE GENOMIC DNA]</scope>
    <source>
        <strain evidence="5">JN3 / isolate v23.1.3 / race Av1-4-5-6-7-8</strain>
    </source>
</reference>
<dbReference type="GO" id="GO:0042162">
    <property type="term" value="F:telomeric DNA binding"/>
    <property type="evidence" value="ECO:0007669"/>
    <property type="project" value="TreeGrafter"/>
</dbReference>
<organism evidence="5">
    <name type="scientific">Leptosphaeria maculans (strain JN3 / isolate v23.1.3 / race Av1-4-5-6-7-8)</name>
    <name type="common">Blackleg fungus</name>
    <name type="synonym">Phoma lingam</name>
    <dbReference type="NCBI Taxonomy" id="985895"/>
    <lineage>
        <taxon>Eukaryota</taxon>
        <taxon>Fungi</taxon>
        <taxon>Dikarya</taxon>
        <taxon>Ascomycota</taxon>
        <taxon>Pezizomycotina</taxon>
        <taxon>Dothideomycetes</taxon>
        <taxon>Pleosporomycetidae</taxon>
        <taxon>Pleosporales</taxon>
        <taxon>Pleosporineae</taxon>
        <taxon>Leptosphaeriaceae</taxon>
        <taxon>Plenodomus</taxon>
        <taxon>Plenodomus lingam/Leptosphaeria maculans species complex</taxon>
    </lineage>
</organism>
<dbReference type="VEuPathDB" id="FungiDB:LEMA_P026200.1"/>
<name>E4ZV42_LEPMJ</name>
<dbReference type="InParanoid" id="E4ZV42"/>
<dbReference type="AlphaFoldDB" id="E4ZV42"/>
<comment type="similarity">
    <text evidence="1">Belongs to the TEL2 family.</text>
</comment>
<feature type="region of interest" description="Disordered" evidence="2">
    <location>
        <begin position="554"/>
        <end position="576"/>
    </location>
</feature>
<dbReference type="GO" id="GO:0051083">
    <property type="term" value="P:'de novo' cotranslational protein folding"/>
    <property type="evidence" value="ECO:0007669"/>
    <property type="project" value="TreeGrafter"/>
</dbReference>
<dbReference type="STRING" id="985895.E4ZV42"/>
<accession>E4ZV42</accession>
<dbReference type="PANTHER" id="PTHR15830:SF10">
    <property type="entry name" value="TELOMERE LENGTH REGULATION PROTEIN TEL2 HOMOLOG"/>
    <property type="match status" value="1"/>
</dbReference>
<dbReference type="GO" id="GO:0051879">
    <property type="term" value="F:Hsp90 protein binding"/>
    <property type="evidence" value="ECO:0007669"/>
    <property type="project" value="TreeGrafter"/>
</dbReference>
<dbReference type="InterPro" id="IPR038528">
    <property type="entry name" value="TEL2_C_sf"/>
</dbReference>
<dbReference type="InterPro" id="IPR051970">
    <property type="entry name" value="TEL2_Regulation"/>
</dbReference>
<feature type="domain" description="Telomere length regulation protein conserved" evidence="3">
    <location>
        <begin position="580"/>
        <end position="691"/>
    </location>
</feature>
<proteinExistence type="inferred from homology"/>
<dbReference type="Pfam" id="PF10193">
    <property type="entry name" value="Telomere_reg-2"/>
    <property type="match status" value="1"/>
</dbReference>
<evidence type="ECO:0000256" key="2">
    <source>
        <dbReference type="SAM" id="MobiDB-lite"/>
    </source>
</evidence>
<evidence type="ECO:0000259" key="3">
    <source>
        <dbReference type="Pfam" id="PF10193"/>
    </source>
</evidence>
<dbReference type="PANTHER" id="PTHR15830">
    <property type="entry name" value="TELOMERE LENGTH REGULATION PROTEIN TEL2 FAMILY MEMBER"/>
    <property type="match status" value="1"/>
</dbReference>
<evidence type="ECO:0000256" key="1">
    <source>
        <dbReference type="ARBA" id="ARBA00006133"/>
    </source>
</evidence>
<dbReference type="FunFam" id="1.25.40.720:FF:000007">
    <property type="entry name" value="WGS project CABT00000000 data, contig 2.6"/>
    <property type="match status" value="1"/>
</dbReference>
<dbReference type="Gene3D" id="1.25.40.720">
    <property type="entry name" value="Telomere length regulation protein 2, C-terminal domain"/>
    <property type="match status" value="2"/>
</dbReference>
<dbReference type="Proteomes" id="UP000002668">
    <property type="component" value="Genome"/>
</dbReference>
<dbReference type="eggNOG" id="KOG4346">
    <property type="taxonomic scope" value="Eukaryota"/>
</dbReference>
<evidence type="ECO:0000313" key="4">
    <source>
        <dbReference type="EMBL" id="CBX95468.1"/>
    </source>
</evidence>
<dbReference type="EMBL" id="FP929127">
    <property type="protein sequence ID" value="CBX95468.1"/>
    <property type="molecule type" value="Genomic_DNA"/>
</dbReference>
<dbReference type="GO" id="GO:0005829">
    <property type="term" value="C:cytosol"/>
    <property type="evidence" value="ECO:0007669"/>
    <property type="project" value="TreeGrafter"/>
</dbReference>